<comment type="similarity">
    <text evidence="1">Belongs to the metallo-dependent hydrolases superfamily. CpsB/CapC family.</text>
</comment>
<dbReference type="Pfam" id="PF19567">
    <property type="entry name" value="CpsB_CapC"/>
    <property type="match status" value="1"/>
</dbReference>
<keyword evidence="4" id="KW-0904">Protein phosphatase</keyword>
<dbReference type="PANTHER" id="PTHR39181:SF1">
    <property type="entry name" value="TYROSINE-PROTEIN PHOSPHATASE YWQE"/>
    <property type="match status" value="1"/>
</dbReference>
<comment type="caution">
    <text evidence="6">The sequence shown here is derived from an EMBL/GenBank/DDBJ whole genome shotgun (WGS) entry which is preliminary data.</text>
</comment>
<evidence type="ECO:0000256" key="4">
    <source>
        <dbReference type="ARBA" id="ARBA00022912"/>
    </source>
</evidence>
<dbReference type="PANTHER" id="PTHR39181">
    <property type="entry name" value="TYROSINE-PROTEIN PHOSPHATASE YWQE"/>
    <property type="match status" value="1"/>
</dbReference>
<evidence type="ECO:0000313" key="6">
    <source>
        <dbReference type="EMBL" id="MBH1939361.1"/>
    </source>
</evidence>
<dbReference type="AlphaFoldDB" id="A0A8J7H4E8"/>
<evidence type="ECO:0000256" key="2">
    <source>
        <dbReference type="ARBA" id="ARBA00013064"/>
    </source>
</evidence>
<evidence type="ECO:0000256" key="3">
    <source>
        <dbReference type="ARBA" id="ARBA00022801"/>
    </source>
</evidence>
<dbReference type="UniPathway" id="UPA00934"/>
<evidence type="ECO:0000256" key="1">
    <source>
        <dbReference type="ARBA" id="ARBA00005750"/>
    </source>
</evidence>
<dbReference type="Proteomes" id="UP000623269">
    <property type="component" value="Unassembled WGS sequence"/>
</dbReference>
<evidence type="ECO:0000313" key="7">
    <source>
        <dbReference type="Proteomes" id="UP000623269"/>
    </source>
</evidence>
<evidence type="ECO:0000256" key="5">
    <source>
        <dbReference type="ARBA" id="ARBA00051722"/>
    </source>
</evidence>
<dbReference type="EC" id="3.1.3.48" evidence="2"/>
<gene>
    <name evidence="6" type="ORF">I5677_00475</name>
</gene>
<sequence>MQGYCDIHCHILPGVDDGAKDMEETCRMLSIAYNEGLRTIVMTPHYYVGMERIPKDRLLELKKKVGEAAQLIDKEFKLFLGNEILYFTDIINALKRGEALTINDTRYILVEFLAESTFREIWKGLSQCIHAGYIPILAHAERYLDLVNKPDFVHELIKLGAYIQINLSSTVRRFSKRTSFCHKLIKRGWVHFLGTDSHGADERSPIAKAAIKRLQKKYGEGAVYKIMKENPMRMLENKII</sequence>
<name>A0A8J7H4E8_9FIRM</name>
<accession>A0A8J7H4E8</accession>
<dbReference type="PIRSF" id="PIRSF016557">
    <property type="entry name" value="Caps_synth_CpsB"/>
    <property type="match status" value="1"/>
</dbReference>
<dbReference type="InterPro" id="IPR032466">
    <property type="entry name" value="Metal_Hydrolase"/>
</dbReference>
<keyword evidence="7" id="KW-1185">Reference proteome</keyword>
<proteinExistence type="inferred from homology"/>
<dbReference type="RefSeq" id="WP_197659591.1">
    <property type="nucleotide sequence ID" value="NZ_JAEAGR010000001.1"/>
</dbReference>
<dbReference type="InterPro" id="IPR016667">
    <property type="entry name" value="Caps_polysacc_synth_CpsB/CapC"/>
</dbReference>
<dbReference type="GO" id="GO:0045227">
    <property type="term" value="P:capsule polysaccharide biosynthetic process"/>
    <property type="evidence" value="ECO:0007669"/>
    <property type="project" value="UniProtKB-UniPathway"/>
</dbReference>
<reference evidence="6" key="1">
    <citation type="submission" date="2020-12" db="EMBL/GenBank/DDBJ databases">
        <title>M. sibirica DSM 26468T genome.</title>
        <authorList>
            <person name="Thieme N."/>
            <person name="Rettenmaier R."/>
            <person name="Zverlov V."/>
            <person name="Liebl W."/>
        </authorList>
    </citation>
    <scope>NUCLEOTIDE SEQUENCE</scope>
    <source>
        <strain evidence="6">DSM 26468</strain>
    </source>
</reference>
<dbReference type="EMBL" id="JAEAGR010000001">
    <property type="protein sequence ID" value="MBH1939361.1"/>
    <property type="molecule type" value="Genomic_DNA"/>
</dbReference>
<comment type="catalytic activity">
    <reaction evidence="5">
        <text>O-phospho-L-tyrosyl-[protein] + H2O = L-tyrosyl-[protein] + phosphate</text>
        <dbReference type="Rhea" id="RHEA:10684"/>
        <dbReference type="Rhea" id="RHEA-COMP:10136"/>
        <dbReference type="Rhea" id="RHEA-COMP:20101"/>
        <dbReference type="ChEBI" id="CHEBI:15377"/>
        <dbReference type="ChEBI" id="CHEBI:43474"/>
        <dbReference type="ChEBI" id="CHEBI:46858"/>
        <dbReference type="ChEBI" id="CHEBI:61978"/>
        <dbReference type="EC" id="3.1.3.48"/>
    </reaction>
</comment>
<dbReference type="Gene3D" id="3.20.20.140">
    <property type="entry name" value="Metal-dependent hydrolases"/>
    <property type="match status" value="1"/>
</dbReference>
<dbReference type="SUPFAM" id="SSF51556">
    <property type="entry name" value="Metallo-dependent hydrolases"/>
    <property type="match status" value="1"/>
</dbReference>
<organism evidence="6 7">
    <name type="scientific">Mobilitalea sibirica</name>
    <dbReference type="NCBI Taxonomy" id="1462919"/>
    <lineage>
        <taxon>Bacteria</taxon>
        <taxon>Bacillati</taxon>
        <taxon>Bacillota</taxon>
        <taxon>Clostridia</taxon>
        <taxon>Lachnospirales</taxon>
        <taxon>Lachnospiraceae</taxon>
        <taxon>Mobilitalea</taxon>
    </lineage>
</organism>
<keyword evidence="3" id="KW-0378">Hydrolase</keyword>
<protein>
    <recommendedName>
        <fullName evidence="2">protein-tyrosine-phosphatase</fullName>
        <ecNumber evidence="2">3.1.3.48</ecNumber>
    </recommendedName>
</protein>
<dbReference type="GO" id="GO:0004725">
    <property type="term" value="F:protein tyrosine phosphatase activity"/>
    <property type="evidence" value="ECO:0007669"/>
    <property type="project" value="UniProtKB-EC"/>
</dbReference>
<dbReference type="GO" id="GO:0030145">
    <property type="term" value="F:manganese ion binding"/>
    <property type="evidence" value="ECO:0007669"/>
    <property type="project" value="InterPro"/>
</dbReference>